<reference evidence="10 11" key="1">
    <citation type="submission" date="2016-11" db="EMBL/GenBank/DDBJ databases">
        <authorList>
            <person name="Jaros S."/>
            <person name="Januszkiewicz K."/>
            <person name="Wedrychowicz H."/>
        </authorList>
    </citation>
    <scope>NUCLEOTIDE SEQUENCE [LARGE SCALE GENOMIC DNA]</scope>
    <source>
        <strain evidence="10 11">GAS242</strain>
    </source>
</reference>
<evidence type="ECO:0000259" key="9">
    <source>
        <dbReference type="PROSITE" id="PS50928"/>
    </source>
</evidence>
<feature type="domain" description="ABC transmembrane type-1" evidence="9">
    <location>
        <begin position="384"/>
        <end position="576"/>
    </location>
</feature>
<keyword evidence="2 8" id="KW-0813">Transport</keyword>
<dbReference type="InterPro" id="IPR035906">
    <property type="entry name" value="MetI-like_sf"/>
</dbReference>
<proteinExistence type="inferred from homology"/>
<evidence type="ECO:0000256" key="4">
    <source>
        <dbReference type="ARBA" id="ARBA00022519"/>
    </source>
</evidence>
<dbReference type="Pfam" id="PF00528">
    <property type="entry name" value="BPD_transp_1"/>
    <property type="match status" value="2"/>
</dbReference>
<evidence type="ECO:0000256" key="2">
    <source>
        <dbReference type="ARBA" id="ARBA00022448"/>
    </source>
</evidence>
<dbReference type="CDD" id="cd06261">
    <property type="entry name" value="TM_PBP2"/>
    <property type="match status" value="2"/>
</dbReference>
<feature type="transmembrane region" description="Helical" evidence="8">
    <location>
        <begin position="178"/>
        <end position="198"/>
    </location>
</feature>
<keyword evidence="3" id="KW-1003">Cell membrane</keyword>
<feature type="transmembrane region" description="Helical" evidence="8">
    <location>
        <begin position="422"/>
        <end position="444"/>
    </location>
</feature>
<evidence type="ECO:0000256" key="6">
    <source>
        <dbReference type="ARBA" id="ARBA00022989"/>
    </source>
</evidence>
<feature type="transmembrane region" description="Helical" evidence="8">
    <location>
        <begin position="504"/>
        <end position="524"/>
    </location>
</feature>
<feature type="domain" description="ABC transmembrane type-1" evidence="9">
    <location>
        <begin position="89"/>
        <end position="299"/>
    </location>
</feature>
<comment type="subcellular location">
    <subcellularLocation>
        <location evidence="1">Cell inner membrane</location>
        <topology evidence="1">Multi-pass membrane protein</topology>
    </subcellularLocation>
    <subcellularLocation>
        <location evidence="8">Cell membrane</location>
        <topology evidence="8">Multi-pass membrane protein</topology>
    </subcellularLocation>
</comment>
<feature type="transmembrane region" description="Helical" evidence="8">
    <location>
        <begin position="388"/>
        <end position="410"/>
    </location>
</feature>
<dbReference type="Gene3D" id="1.10.3720.10">
    <property type="entry name" value="MetI-like"/>
    <property type="match status" value="2"/>
</dbReference>
<keyword evidence="5 8" id="KW-0812">Transmembrane</keyword>
<dbReference type="SUPFAM" id="SSF161098">
    <property type="entry name" value="MetI-like"/>
    <property type="match status" value="2"/>
</dbReference>
<feature type="transmembrane region" description="Helical" evidence="8">
    <location>
        <begin position="328"/>
        <end position="355"/>
    </location>
</feature>
<evidence type="ECO:0000256" key="7">
    <source>
        <dbReference type="ARBA" id="ARBA00023136"/>
    </source>
</evidence>
<evidence type="ECO:0000256" key="5">
    <source>
        <dbReference type="ARBA" id="ARBA00022692"/>
    </source>
</evidence>
<sequence length="587" mass="64682">MSLSAGDRIDGLGRTNSASLSGLGRWLQATSAGRLAALALLVVILAFLSVYPLSMLLYGSLHSTPPGMAGTFNLDGYRDVITLQSAVTLLNTVGISLAKTIPSVVLAVLLAWILARTDTPFRGSLEVLVTLPFFIPPILTAMAWGMLGNPQVGLLNQLYQWITGSDTAPINVYSYGGVVWHMMQYSVPFLFLLIVDAFRAMDPSLEEAARMCGASRLRTFGTVTLQLMLPALTGAAILSFIRGIENFESPLFFGSPAGIHVITTDIYDSINQRSPPQYQYATAISFVIMALLFVIVLLQRRMLRGRSFQTVTGKGYSPSVMKLGAWRWATFAFCLLFFFVTVVLPVGQLIIGSFFKFFGFYQWDMLTLEHYRAVFGSSEFWRGFGNTMLLGLVGATLTMLLGSTVAYISVRTKWRGRLLIESMAWLPWMMPGIVLGVGFLWGFALLPHAFPIYGTIWALLLAYVSLGTPLSVRAMSSAYAQLSFDLEECSRVHGAGWLQTMWRIVLALAWPSFAVGWVLVFFGIMRELSASVLLYSVGSEVLSVVLLKLWANGNAEQVSVIGLIMMVLVILFRWVQLKVMKTRMGAI</sequence>
<keyword evidence="6 8" id="KW-1133">Transmembrane helix</keyword>
<protein>
    <submittedName>
        <fullName evidence="10">Iron(III) transport system permease protein</fullName>
    </submittedName>
</protein>
<name>A0A1M5QAK8_9BRAD</name>
<feature type="transmembrane region" description="Helical" evidence="8">
    <location>
        <begin position="219"/>
        <end position="241"/>
    </location>
</feature>
<gene>
    <name evidence="10" type="ORF">SAMN05444169_5797</name>
</gene>
<keyword evidence="4" id="KW-0997">Cell inner membrane</keyword>
<dbReference type="RefSeq" id="WP_079568868.1">
    <property type="nucleotide sequence ID" value="NZ_LT670818.1"/>
</dbReference>
<dbReference type="AlphaFoldDB" id="A0A1M5QAK8"/>
<dbReference type="PANTHER" id="PTHR43357">
    <property type="entry name" value="INNER MEMBRANE ABC TRANSPORTER PERMEASE PROTEIN YDCV"/>
    <property type="match status" value="1"/>
</dbReference>
<feature type="transmembrane region" description="Helical" evidence="8">
    <location>
        <begin position="127"/>
        <end position="147"/>
    </location>
</feature>
<organism evidence="10 11">
    <name type="scientific">Bradyrhizobium erythrophlei</name>
    <dbReference type="NCBI Taxonomy" id="1437360"/>
    <lineage>
        <taxon>Bacteria</taxon>
        <taxon>Pseudomonadati</taxon>
        <taxon>Pseudomonadota</taxon>
        <taxon>Alphaproteobacteria</taxon>
        <taxon>Hyphomicrobiales</taxon>
        <taxon>Nitrobacteraceae</taxon>
        <taxon>Bradyrhizobium</taxon>
    </lineage>
</organism>
<evidence type="ECO:0000313" key="11">
    <source>
        <dbReference type="Proteomes" id="UP000190675"/>
    </source>
</evidence>
<accession>A0A1M5QAK8</accession>
<dbReference type="PANTHER" id="PTHR43357:SF4">
    <property type="entry name" value="INNER MEMBRANE ABC TRANSPORTER PERMEASE PROTEIN YDCV"/>
    <property type="match status" value="1"/>
</dbReference>
<evidence type="ECO:0000256" key="1">
    <source>
        <dbReference type="ARBA" id="ARBA00004429"/>
    </source>
</evidence>
<comment type="similarity">
    <text evidence="8">Belongs to the binding-protein-dependent transport system permease family.</text>
</comment>
<dbReference type="PROSITE" id="PS50928">
    <property type="entry name" value="ABC_TM1"/>
    <property type="match status" value="2"/>
</dbReference>
<dbReference type="EMBL" id="LT670818">
    <property type="protein sequence ID" value="SHH11008.1"/>
    <property type="molecule type" value="Genomic_DNA"/>
</dbReference>
<dbReference type="InterPro" id="IPR000515">
    <property type="entry name" value="MetI-like"/>
</dbReference>
<dbReference type="OrthoDB" id="27542at2"/>
<feature type="transmembrane region" description="Helical" evidence="8">
    <location>
        <begin position="558"/>
        <end position="575"/>
    </location>
</feature>
<dbReference type="GO" id="GO:0055085">
    <property type="term" value="P:transmembrane transport"/>
    <property type="evidence" value="ECO:0007669"/>
    <property type="project" value="InterPro"/>
</dbReference>
<evidence type="ECO:0000313" key="10">
    <source>
        <dbReference type="EMBL" id="SHH11008.1"/>
    </source>
</evidence>
<keyword evidence="7 8" id="KW-0472">Membrane</keyword>
<feature type="transmembrane region" description="Helical" evidence="8">
    <location>
        <begin position="278"/>
        <end position="298"/>
    </location>
</feature>
<evidence type="ECO:0000256" key="3">
    <source>
        <dbReference type="ARBA" id="ARBA00022475"/>
    </source>
</evidence>
<dbReference type="GO" id="GO:0005886">
    <property type="term" value="C:plasma membrane"/>
    <property type="evidence" value="ECO:0007669"/>
    <property type="project" value="UniProtKB-SubCell"/>
</dbReference>
<evidence type="ECO:0000256" key="8">
    <source>
        <dbReference type="RuleBase" id="RU363032"/>
    </source>
</evidence>
<feature type="transmembrane region" description="Helical" evidence="8">
    <location>
        <begin position="35"/>
        <end position="58"/>
    </location>
</feature>
<dbReference type="Proteomes" id="UP000190675">
    <property type="component" value="Chromosome I"/>
</dbReference>
<feature type="transmembrane region" description="Helical" evidence="8">
    <location>
        <begin position="450"/>
        <end position="472"/>
    </location>
</feature>
<feature type="transmembrane region" description="Helical" evidence="8">
    <location>
        <begin position="93"/>
        <end position="115"/>
    </location>
</feature>